<proteinExistence type="predicted"/>
<reference evidence="2" key="2">
    <citation type="submission" date="2025-09" db="UniProtKB">
        <authorList>
            <consortium name="Ensembl"/>
        </authorList>
    </citation>
    <scope>IDENTIFICATION</scope>
</reference>
<name>A0A3B3QJ44_9TELE</name>
<reference evidence="2" key="1">
    <citation type="submission" date="2025-08" db="UniProtKB">
        <authorList>
            <consortium name="Ensembl"/>
        </authorList>
    </citation>
    <scope>IDENTIFICATION</scope>
</reference>
<accession>A0A3B3QJ44</accession>
<sequence length="316" mass="35570">MEGTRLKVNLGTESDCADWMSQLPEGLWHIPLTSLAIPGSHDTMTYCLDRSSPLVSEPPILSVLDFIVPCITRPCLCKWGTTQEQQVAAQLDGGIRYLDLRIAHKRGDYSSAFYFAHGIYTLLTVEDALRDIAAWLKSHRKEVVILACSMFDGLNDDQHKLLIGLIINLFGDRICPNTVNPSLGIMWKLGYQVIVSYDHEAGSSYEELWHQIPYWWANELDPQKVIAYLEAQKRFGRPDGFFVAGLNLTENARYIVTHPCQSMNSLTMRNYSAFLEWVATQSPGPRSTCLNIICGDFVVGIKHFASAVIDLNKKLL</sequence>
<dbReference type="Proteomes" id="UP000261540">
    <property type="component" value="Unplaced"/>
</dbReference>
<dbReference type="InterPro" id="IPR051057">
    <property type="entry name" value="PI-PLC_domain"/>
</dbReference>
<dbReference type="STRING" id="1676925.ENSPKIP00000006123"/>
<protein>
    <submittedName>
        <fullName evidence="2">Phosphatidylinositol specific phospholipase C X domain containing 1</fullName>
    </submittedName>
</protein>
<dbReference type="PANTHER" id="PTHR13593:SF112">
    <property type="entry name" value="PI-PLC X DOMAIN-CONTAINING PROTEIN 1"/>
    <property type="match status" value="1"/>
</dbReference>
<dbReference type="AlphaFoldDB" id="A0A3B3QJ44"/>
<evidence type="ECO:0000259" key="1">
    <source>
        <dbReference type="SMART" id="SM00148"/>
    </source>
</evidence>
<evidence type="ECO:0000313" key="2">
    <source>
        <dbReference type="Ensembl" id="ENSPKIP00000006123.1"/>
    </source>
</evidence>
<dbReference type="GO" id="GO:0008081">
    <property type="term" value="F:phosphoric diester hydrolase activity"/>
    <property type="evidence" value="ECO:0007669"/>
    <property type="project" value="InterPro"/>
</dbReference>
<feature type="domain" description="Phosphatidylinositol-specific phospholipase C X" evidence="1">
    <location>
        <begin position="29"/>
        <end position="198"/>
    </location>
</feature>
<dbReference type="GeneTree" id="ENSGT00940000161625"/>
<dbReference type="GO" id="GO:0006629">
    <property type="term" value="P:lipid metabolic process"/>
    <property type="evidence" value="ECO:0007669"/>
    <property type="project" value="InterPro"/>
</dbReference>
<dbReference type="InterPro" id="IPR017946">
    <property type="entry name" value="PLC-like_Pdiesterase_TIM-brl"/>
</dbReference>
<dbReference type="InterPro" id="IPR042158">
    <property type="entry name" value="PLCXD1/2/3"/>
</dbReference>
<dbReference type="PANTHER" id="PTHR13593">
    <property type="match status" value="1"/>
</dbReference>
<dbReference type="Gene3D" id="3.20.20.190">
    <property type="entry name" value="Phosphatidylinositol (PI) phosphodiesterase"/>
    <property type="match status" value="1"/>
</dbReference>
<evidence type="ECO:0000313" key="3">
    <source>
        <dbReference type="Proteomes" id="UP000261540"/>
    </source>
</evidence>
<organism evidence="2 3">
    <name type="scientific">Paramormyrops kingsleyae</name>
    <dbReference type="NCBI Taxonomy" id="1676925"/>
    <lineage>
        <taxon>Eukaryota</taxon>
        <taxon>Metazoa</taxon>
        <taxon>Chordata</taxon>
        <taxon>Craniata</taxon>
        <taxon>Vertebrata</taxon>
        <taxon>Euteleostomi</taxon>
        <taxon>Actinopterygii</taxon>
        <taxon>Neopterygii</taxon>
        <taxon>Teleostei</taxon>
        <taxon>Osteoglossocephala</taxon>
        <taxon>Osteoglossomorpha</taxon>
        <taxon>Osteoglossiformes</taxon>
        <taxon>Mormyridae</taxon>
        <taxon>Paramormyrops</taxon>
    </lineage>
</organism>
<dbReference type="SUPFAM" id="SSF51695">
    <property type="entry name" value="PLC-like phosphodiesterases"/>
    <property type="match status" value="1"/>
</dbReference>
<dbReference type="Ensembl" id="ENSPKIT00000030144.1">
    <property type="protein sequence ID" value="ENSPKIP00000006123.1"/>
    <property type="gene ID" value="ENSPKIG00000022535.1"/>
</dbReference>
<dbReference type="PROSITE" id="PS50007">
    <property type="entry name" value="PIPLC_X_DOMAIN"/>
    <property type="match status" value="1"/>
</dbReference>
<dbReference type="OrthoDB" id="1046782at2759"/>
<dbReference type="SMART" id="SM00148">
    <property type="entry name" value="PLCXc"/>
    <property type="match status" value="1"/>
</dbReference>
<keyword evidence="3" id="KW-1185">Reference proteome</keyword>
<dbReference type="CDD" id="cd08616">
    <property type="entry name" value="PI-PLCXD1c"/>
    <property type="match status" value="1"/>
</dbReference>
<dbReference type="InterPro" id="IPR000909">
    <property type="entry name" value="PLipase_C_PInositol-sp_X_dom"/>
</dbReference>